<dbReference type="RefSeq" id="WP_184536782.1">
    <property type="nucleotide sequence ID" value="NZ_JACHJW010000001.1"/>
</dbReference>
<feature type="compositionally biased region" description="Basic residues" evidence="1">
    <location>
        <begin position="494"/>
        <end position="509"/>
    </location>
</feature>
<feature type="domain" description="CASPASE and TPR Repeat-Associated N-terminal" evidence="3">
    <location>
        <begin position="7"/>
        <end position="203"/>
    </location>
</feature>
<evidence type="ECO:0000256" key="1">
    <source>
        <dbReference type="SAM" id="MobiDB-lite"/>
    </source>
</evidence>
<comment type="caution">
    <text evidence="5">The sequence shown here is derived from an EMBL/GenBank/DDBJ whole genome shotgun (WGS) entry which is preliminary data.</text>
</comment>
<dbReference type="Pfam" id="PF20269">
    <property type="entry name" value="CATRA-N"/>
    <property type="match status" value="1"/>
</dbReference>
<organism evidence="5 6">
    <name type="scientific">Micromonospora polyrhachis</name>
    <dbReference type="NCBI Taxonomy" id="1282883"/>
    <lineage>
        <taxon>Bacteria</taxon>
        <taxon>Bacillati</taxon>
        <taxon>Actinomycetota</taxon>
        <taxon>Actinomycetes</taxon>
        <taxon>Micromonosporales</taxon>
        <taxon>Micromonosporaceae</taxon>
        <taxon>Micromonospora</taxon>
    </lineage>
</organism>
<keyword evidence="6" id="KW-1185">Reference proteome</keyword>
<feature type="domain" description="CASPASE and TPR Repeat-Associated C-terminal" evidence="4">
    <location>
        <begin position="209"/>
        <end position="342"/>
    </location>
</feature>
<feature type="region of interest" description="Disordered" evidence="1">
    <location>
        <begin position="487"/>
        <end position="554"/>
    </location>
</feature>
<evidence type="ECO:0000256" key="2">
    <source>
        <dbReference type="SAM" id="Phobius"/>
    </source>
</evidence>
<gene>
    <name evidence="5" type="ORF">FHR38_004862</name>
</gene>
<proteinExistence type="predicted"/>
<dbReference type="Pfam" id="PF20270">
    <property type="entry name" value="CATRA-C"/>
    <property type="match status" value="1"/>
</dbReference>
<dbReference type="Proteomes" id="UP000578819">
    <property type="component" value="Unassembled WGS sequence"/>
</dbReference>
<dbReference type="InterPro" id="IPR046923">
    <property type="entry name" value="CATRA-C"/>
</dbReference>
<evidence type="ECO:0000259" key="3">
    <source>
        <dbReference type="Pfam" id="PF20269"/>
    </source>
</evidence>
<dbReference type="InterPro" id="IPR046922">
    <property type="entry name" value="CATRA-N"/>
</dbReference>
<evidence type="ECO:0000313" key="5">
    <source>
        <dbReference type="EMBL" id="MBB4961129.1"/>
    </source>
</evidence>
<evidence type="ECO:0000259" key="4">
    <source>
        <dbReference type="Pfam" id="PF20270"/>
    </source>
</evidence>
<feature type="transmembrane region" description="Helical" evidence="2">
    <location>
        <begin position="461"/>
        <end position="481"/>
    </location>
</feature>
<evidence type="ECO:0000313" key="6">
    <source>
        <dbReference type="Proteomes" id="UP000578819"/>
    </source>
</evidence>
<dbReference type="AlphaFoldDB" id="A0A7W7WRP1"/>
<keyword evidence="2" id="KW-0472">Membrane</keyword>
<name>A0A7W7WRP1_9ACTN</name>
<feature type="transmembrane region" description="Helical" evidence="2">
    <location>
        <begin position="397"/>
        <end position="418"/>
    </location>
</feature>
<dbReference type="NCBIfam" id="NF038357">
    <property type="entry name" value="BN6_48550_fam"/>
    <property type="match status" value="1"/>
</dbReference>
<accession>A0A7W7WRP1</accession>
<keyword evidence="2" id="KW-1133">Transmembrane helix</keyword>
<feature type="transmembrane region" description="Helical" evidence="2">
    <location>
        <begin position="430"/>
        <end position="455"/>
    </location>
</feature>
<dbReference type="EMBL" id="JACHJW010000001">
    <property type="protein sequence ID" value="MBB4961129.1"/>
    <property type="molecule type" value="Genomic_DNA"/>
</dbReference>
<keyword evidence="2" id="KW-0812">Transmembrane</keyword>
<feature type="transmembrane region" description="Helical" evidence="2">
    <location>
        <begin position="364"/>
        <end position="385"/>
    </location>
</feature>
<reference evidence="5 6" key="1">
    <citation type="submission" date="2020-08" db="EMBL/GenBank/DDBJ databases">
        <title>Sequencing the genomes of 1000 actinobacteria strains.</title>
        <authorList>
            <person name="Klenk H.-P."/>
        </authorList>
    </citation>
    <scope>NUCLEOTIDE SEQUENCE [LARGE SCALE GENOMIC DNA]</scope>
    <source>
        <strain evidence="5 6">DSM 45886</strain>
    </source>
</reference>
<sequence length="554" mass="59376">MFVSRALLTHEFTRLDQPTVTPALLDTWQHLVATLEMRSDTDSATLALGVDVPTGGLAVLGYAKRSTEDIPVHQAALSSTGDAACLTVLLAPQDPDRTWAAMDSELALLDRVAPGTDHLGSARVYMGLVDAPLDPETIVAIEKTLGGEFPEVGEGAWTRHRSRTTEGFLIWEVPTSPARQRRFVLVAEQSAELALDAFAWTPGDRELGPFVQYLLDAAKLRYQHADHRASATAIRRLRLEMDNTVDDLLDLHKSATTAPGQLVAADASLTDLQVRTHGVIFTLAQLRKTARGIEAAEANLRATVSLDPAAPGPLAADLALAQSVCERLADDIAYLEISQERAEKISALTAVAVQRGLGTHQQQLQLVQASVISSILMILAAVQAFGTVLPIPRVLQLPIIASLGALALALPTIVLRLSRRVPRDLPLRSVDYLAASALGASTGWLCAQALAHLVLHRPLHPWWALLTSAGLGSILAAAVWLRSRRPGPSTARRLIPRPRRRRIPWRAHRTNGPVRGLPPREDQRPATPAGSSDVGAQQGPPGVGLAGGAELDGP</sequence>
<protein>
    <submittedName>
        <fullName evidence="5">Uncharacterized protein</fullName>
    </submittedName>
</protein>